<dbReference type="AlphaFoldDB" id="A0A268R438"/>
<name>A0A268R438_SHOCL</name>
<accession>A0A268R438</accession>
<protein>
    <submittedName>
        <fullName evidence="1">Secreted cell wall DL-endopeptidase</fullName>
    </submittedName>
</protein>
<sequence>NHADWYVDKVIAQAEVYKNSMNVNKDGEINITPGADNDVTTIGNRWINNSVYVFGGGRNQNDIKMGRFDCSSFVHWAFSQVGV</sequence>
<organism evidence="1 2">
    <name type="scientific">Shouchella clausii</name>
    <name type="common">Alkalihalobacillus clausii</name>
    <dbReference type="NCBI Taxonomy" id="79880"/>
    <lineage>
        <taxon>Bacteria</taxon>
        <taxon>Bacillati</taxon>
        <taxon>Bacillota</taxon>
        <taxon>Bacilli</taxon>
        <taxon>Bacillales</taxon>
        <taxon>Bacillaceae</taxon>
        <taxon>Shouchella</taxon>
    </lineage>
</organism>
<gene>
    <name evidence="1" type="ORF">CHH61_24360</name>
</gene>
<comment type="caution">
    <text evidence="1">The sequence shown here is derived from an EMBL/GenBank/DDBJ whole genome shotgun (WGS) entry which is preliminary data.</text>
</comment>
<evidence type="ECO:0000313" key="1">
    <source>
        <dbReference type="EMBL" id="PAF14890.1"/>
    </source>
</evidence>
<feature type="non-terminal residue" evidence="1">
    <location>
        <position position="83"/>
    </location>
</feature>
<evidence type="ECO:0000313" key="2">
    <source>
        <dbReference type="Proteomes" id="UP000216133"/>
    </source>
</evidence>
<dbReference type="Gene3D" id="3.90.1720.10">
    <property type="entry name" value="endopeptidase domain like (from Nostoc punctiforme)"/>
    <property type="match status" value="1"/>
</dbReference>
<feature type="non-terminal residue" evidence="1">
    <location>
        <position position="1"/>
    </location>
</feature>
<proteinExistence type="predicted"/>
<reference evidence="1 2" key="1">
    <citation type="submission" date="2017-07" db="EMBL/GenBank/DDBJ databases">
        <title>Isolation and whole genome analysis of endospore-forming bacteria from heroin.</title>
        <authorList>
            <person name="Kalinowski J."/>
            <person name="Ahrens B."/>
            <person name="Al-Dilaimi A."/>
            <person name="Winkler A."/>
            <person name="Wibberg D."/>
            <person name="Schleenbecker U."/>
            <person name="Ruckert C."/>
            <person name="Wolfel R."/>
            <person name="Grass G."/>
        </authorList>
    </citation>
    <scope>NUCLEOTIDE SEQUENCE [LARGE SCALE GENOMIC DNA]</scope>
    <source>
        <strain evidence="1 2">7523-2</strain>
    </source>
</reference>
<dbReference type="Proteomes" id="UP000216133">
    <property type="component" value="Unassembled WGS sequence"/>
</dbReference>
<dbReference type="EMBL" id="NPBS01000532">
    <property type="protein sequence ID" value="PAF14890.1"/>
    <property type="molecule type" value="Genomic_DNA"/>
</dbReference>